<gene>
    <name evidence="2" type="ORF">GCM10023143_30050</name>
</gene>
<accession>A0ABP8G5L9</accession>
<evidence type="ECO:0000313" key="3">
    <source>
        <dbReference type="Proteomes" id="UP001501207"/>
    </source>
</evidence>
<keyword evidence="3" id="KW-1185">Reference proteome</keyword>
<feature type="region of interest" description="Disordered" evidence="1">
    <location>
        <begin position="1"/>
        <end position="62"/>
    </location>
</feature>
<protein>
    <submittedName>
        <fullName evidence="2">Uncharacterized protein</fullName>
    </submittedName>
</protein>
<proteinExistence type="predicted"/>
<sequence length="134" mass="14746">MSAAALVSGGDTWTRDERGQQPPGPAAVKGTHIHIHRQQQHAGDHHEQRHAGTHQASDKSAGQEFGMVIIELPYERIAGVREDDQAAGGDPQHIYPGKVCSLHGSKIAGRKINKDSQSSKHKWRCLIRFNILLH</sequence>
<dbReference type="Proteomes" id="UP001501207">
    <property type="component" value="Unassembled WGS sequence"/>
</dbReference>
<organism evidence="2 3">
    <name type="scientific">Compostibacter hankyongensis</name>
    <dbReference type="NCBI Taxonomy" id="1007089"/>
    <lineage>
        <taxon>Bacteria</taxon>
        <taxon>Pseudomonadati</taxon>
        <taxon>Bacteroidota</taxon>
        <taxon>Chitinophagia</taxon>
        <taxon>Chitinophagales</taxon>
        <taxon>Chitinophagaceae</taxon>
        <taxon>Compostibacter</taxon>
    </lineage>
</organism>
<name>A0ABP8G5L9_9BACT</name>
<dbReference type="EMBL" id="BAABFN010000020">
    <property type="protein sequence ID" value="GAA4317777.1"/>
    <property type="molecule type" value="Genomic_DNA"/>
</dbReference>
<evidence type="ECO:0000313" key="2">
    <source>
        <dbReference type="EMBL" id="GAA4317777.1"/>
    </source>
</evidence>
<reference evidence="3" key="1">
    <citation type="journal article" date="2019" name="Int. J. Syst. Evol. Microbiol.">
        <title>The Global Catalogue of Microorganisms (GCM) 10K type strain sequencing project: providing services to taxonomists for standard genome sequencing and annotation.</title>
        <authorList>
            <consortium name="The Broad Institute Genomics Platform"/>
            <consortium name="The Broad Institute Genome Sequencing Center for Infectious Disease"/>
            <person name="Wu L."/>
            <person name="Ma J."/>
        </authorList>
    </citation>
    <scope>NUCLEOTIDE SEQUENCE [LARGE SCALE GENOMIC DNA]</scope>
    <source>
        <strain evidence="3">JCM 17664</strain>
    </source>
</reference>
<evidence type="ECO:0000256" key="1">
    <source>
        <dbReference type="SAM" id="MobiDB-lite"/>
    </source>
</evidence>
<comment type="caution">
    <text evidence="2">The sequence shown here is derived from an EMBL/GenBank/DDBJ whole genome shotgun (WGS) entry which is preliminary data.</text>
</comment>